<keyword evidence="3" id="KW-1185">Reference proteome</keyword>
<reference evidence="2 3" key="1">
    <citation type="journal article" date="2008" name="Appl. Environ. Microbiol.">
        <title>Genome of the epsilonproteobacterial chemolithoautotroph Sulfurimonas denitrificans.</title>
        <authorList>
            <person name="Sievert S.M."/>
            <person name="Scott K.M."/>
            <person name="Klotz M.G."/>
            <person name="Chain P.S.G."/>
            <person name="Hauser L.J."/>
            <person name="Hemp J."/>
            <person name="Huegler M."/>
            <person name="Land M."/>
            <person name="Lapidus A."/>
            <person name="Larimer F.W."/>
            <person name="Lucas S."/>
            <person name="Malfatti S.A."/>
            <person name="Meyer F."/>
            <person name="Paulsen I.T."/>
            <person name="Ren Q."/>
            <person name="Simon J."/>
            <person name="Bailey K."/>
            <person name="Diaz E."/>
            <person name="Fitzpatrick K.A."/>
            <person name="Glover B."/>
            <person name="Gwatney N."/>
            <person name="Korajkic A."/>
            <person name="Long A."/>
            <person name="Mobberley J.M."/>
            <person name="Pantry S.N."/>
            <person name="Pazder G."/>
            <person name="Peterson S."/>
            <person name="Quintanilla J.D."/>
            <person name="Sprinkle R."/>
            <person name="Stephens J."/>
            <person name="Thomas P."/>
            <person name="Vaughn R."/>
            <person name="Weber M.J."/>
            <person name="Wooten L.L."/>
        </authorList>
    </citation>
    <scope>NUCLEOTIDE SEQUENCE [LARGE SCALE GENOMIC DNA]</scope>
    <source>
        <strain evidence="3">ATCC 33889 / DSM 1251</strain>
    </source>
</reference>
<organism evidence="2 3">
    <name type="scientific">Sulfurimonas denitrificans (strain ATCC 33889 / DSM 1251)</name>
    <name type="common">Thiomicrospira denitrificans (strain ATCC 33889 / DSM 1251)</name>
    <dbReference type="NCBI Taxonomy" id="326298"/>
    <lineage>
        <taxon>Bacteria</taxon>
        <taxon>Pseudomonadati</taxon>
        <taxon>Campylobacterota</taxon>
        <taxon>Epsilonproteobacteria</taxon>
        <taxon>Campylobacterales</taxon>
        <taxon>Sulfurimonadaceae</taxon>
        <taxon>Sulfurimonas</taxon>
    </lineage>
</organism>
<dbReference type="EMBL" id="CP000153">
    <property type="protein sequence ID" value="ABB44087.1"/>
    <property type="molecule type" value="Genomic_DNA"/>
</dbReference>
<keyword evidence="1" id="KW-0175">Coiled coil</keyword>
<feature type="coiled-coil region" evidence="1">
    <location>
        <begin position="40"/>
        <end position="71"/>
    </location>
</feature>
<accession>Q30SE4</accession>
<dbReference type="RefSeq" id="WP_011372440.1">
    <property type="nucleotide sequence ID" value="NC_007575.1"/>
</dbReference>
<evidence type="ECO:0000313" key="3">
    <source>
        <dbReference type="Proteomes" id="UP000002714"/>
    </source>
</evidence>
<dbReference type="Proteomes" id="UP000002714">
    <property type="component" value="Chromosome"/>
</dbReference>
<gene>
    <name evidence="2" type="ordered locus">Suden_0808</name>
</gene>
<dbReference type="GO" id="GO:0003677">
    <property type="term" value="F:DNA binding"/>
    <property type="evidence" value="ECO:0007669"/>
    <property type="project" value="UniProtKB-KW"/>
</dbReference>
<dbReference type="STRING" id="326298.Suden_0808"/>
<sequence length="145" mass="17098">MEKKLTMRVPKELEDTLNKICATNNTSKSEYVRNIIVEHLNESKKEEGKIIKRLEKMEQNMNENFDKSNERIIKILTRILLYALANFHLLKLKIRNDLSENMTQETKDKTISVYVSEAKKLTNNHEVDSLQPKNNKTFFDNVIEK</sequence>
<protein>
    <submittedName>
        <fullName evidence="2">CopG-like DNA-binding</fullName>
    </submittedName>
</protein>
<dbReference type="KEGG" id="tdn:Suden_0808"/>
<keyword evidence="2" id="KW-0238">DNA-binding</keyword>
<evidence type="ECO:0000313" key="2">
    <source>
        <dbReference type="EMBL" id="ABB44087.1"/>
    </source>
</evidence>
<dbReference type="HOGENOM" id="CLU_1785897_0_0_7"/>
<evidence type="ECO:0000256" key="1">
    <source>
        <dbReference type="SAM" id="Coils"/>
    </source>
</evidence>
<proteinExistence type="predicted"/>
<dbReference type="AlphaFoldDB" id="Q30SE4"/>
<name>Q30SE4_SULDN</name>